<evidence type="ECO:0000313" key="1">
    <source>
        <dbReference type="EMBL" id="KAG9488860.1"/>
    </source>
</evidence>
<evidence type="ECO:0000313" key="2">
    <source>
        <dbReference type="Proteomes" id="UP000770717"/>
    </source>
</evidence>
<organism evidence="1 2">
    <name type="scientific">Eleutherodactylus coqui</name>
    <name type="common">Puerto Rican coqui</name>
    <dbReference type="NCBI Taxonomy" id="57060"/>
    <lineage>
        <taxon>Eukaryota</taxon>
        <taxon>Metazoa</taxon>
        <taxon>Chordata</taxon>
        <taxon>Craniata</taxon>
        <taxon>Vertebrata</taxon>
        <taxon>Euteleostomi</taxon>
        <taxon>Amphibia</taxon>
        <taxon>Batrachia</taxon>
        <taxon>Anura</taxon>
        <taxon>Neobatrachia</taxon>
        <taxon>Hyloidea</taxon>
        <taxon>Eleutherodactylidae</taxon>
        <taxon>Eleutherodactylinae</taxon>
        <taxon>Eleutherodactylus</taxon>
        <taxon>Eleutherodactylus</taxon>
    </lineage>
</organism>
<accession>A0A8J6FL13</accession>
<sequence length="81" mass="8955">MKAVCHTKGLFFNAFSLPVPFYTGGRILTKHLNFVITNYAKKGCWAIYLPLHNWNSISQSFMMALFGCSGDGAPYGKSCIA</sequence>
<keyword evidence="2" id="KW-1185">Reference proteome</keyword>
<reference evidence="1" key="1">
    <citation type="thesis" date="2020" institute="ProQuest LLC" country="789 East Eisenhower Parkway, Ann Arbor, MI, USA">
        <title>Comparative Genomics and Chromosome Evolution.</title>
        <authorList>
            <person name="Mudd A.B."/>
        </authorList>
    </citation>
    <scope>NUCLEOTIDE SEQUENCE</scope>
    <source>
        <strain evidence="1">HN-11 Male</strain>
        <tissue evidence="1">Kidney and liver</tissue>
    </source>
</reference>
<dbReference type="Proteomes" id="UP000770717">
    <property type="component" value="Unassembled WGS sequence"/>
</dbReference>
<name>A0A8J6FL13_ELECQ</name>
<dbReference type="AlphaFoldDB" id="A0A8J6FL13"/>
<dbReference type="EMBL" id="WNTK01000002">
    <property type="protein sequence ID" value="KAG9488860.1"/>
    <property type="molecule type" value="Genomic_DNA"/>
</dbReference>
<comment type="caution">
    <text evidence="1">The sequence shown here is derived from an EMBL/GenBank/DDBJ whole genome shotgun (WGS) entry which is preliminary data.</text>
</comment>
<proteinExistence type="predicted"/>
<protein>
    <submittedName>
        <fullName evidence="1">Uncharacterized protein</fullName>
    </submittedName>
</protein>
<gene>
    <name evidence="1" type="ORF">GDO78_005058</name>
</gene>